<evidence type="ECO:0000259" key="1">
    <source>
        <dbReference type="PROSITE" id="PS50878"/>
    </source>
</evidence>
<evidence type="ECO:0000313" key="2">
    <source>
        <dbReference type="EMBL" id="PHD60414.1"/>
    </source>
</evidence>
<feature type="domain" description="Reverse transcriptase" evidence="1">
    <location>
        <begin position="60"/>
        <end position="282"/>
    </location>
</feature>
<gene>
    <name evidence="2" type="ORF">COF57_14550</name>
</gene>
<proteinExistence type="predicted"/>
<dbReference type="InterPro" id="IPR051083">
    <property type="entry name" value="GrpII_Intron_Splice-Mob/Def"/>
</dbReference>
<dbReference type="PANTHER" id="PTHR34047">
    <property type="entry name" value="NUCLEAR INTRON MATURASE 1, MITOCHONDRIAL-RELATED"/>
    <property type="match status" value="1"/>
</dbReference>
<dbReference type="InterPro" id="IPR043502">
    <property type="entry name" value="DNA/RNA_pol_sf"/>
</dbReference>
<dbReference type="SUPFAM" id="SSF56672">
    <property type="entry name" value="DNA/RNA polymerases"/>
    <property type="match status" value="1"/>
</dbReference>
<evidence type="ECO:0000313" key="3">
    <source>
        <dbReference type="Proteomes" id="UP000223364"/>
    </source>
</evidence>
<dbReference type="PANTHER" id="PTHR34047:SF8">
    <property type="entry name" value="PROTEIN YKFC"/>
    <property type="match status" value="1"/>
</dbReference>
<organism evidence="2 3">
    <name type="scientific">Bacillus wiedmannii</name>
    <dbReference type="NCBI Taxonomy" id="1890302"/>
    <lineage>
        <taxon>Bacteria</taxon>
        <taxon>Bacillati</taxon>
        <taxon>Bacillota</taxon>
        <taxon>Bacilli</taxon>
        <taxon>Bacillales</taxon>
        <taxon>Bacillaceae</taxon>
        <taxon>Bacillus</taxon>
        <taxon>Bacillus cereus group</taxon>
    </lineage>
</organism>
<sequence length="463" mass="54593">MFWGELNFMAQASQIFKRKYNLKTLNSSYEGIINKTTASGIDKITKYTFDKIKDEQLKLINKKVVNGNYKFTYYKEKLILKNRNSLPRMISVPTIRDRIVMKLLHELLMETFEIKMRLVQTIISEIIVESAKYDSYIKIDIQNFFGSIKHEVLMKKIKTKIRKKEIIELINGAIINSTVNQYHRKKDVVEKNKTGVPQGVPIANVLAEIYMKELDGNSNVNSNFSYFRYVDDIIIFCKSSDSEKIKKKITSYIEKDLLLHVHKDKTYDGKIESGFSFLGYEIQKDGLNLKCRVKEESVLKMENSIVSLFIKYKKSNGKMSPKEFAFYLNLKITGSIIEDTERGKNKKYGWLFFYSQINDIKILYHLDHLVKCFIEKHDLNEALKNIEVKRFVKSYYEITQRRSKSNYIFRPNKLNIKQKKVLLNRTLGVPLQKLNSDENVEKYFNLKVNRKIKELEEDIQFSY</sequence>
<dbReference type="PROSITE" id="PS50878">
    <property type="entry name" value="RT_POL"/>
    <property type="match status" value="1"/>
</dbReference>
<dbReference type="Pfam" id="PF00078">
    <property type="entry name" value="RVT_1"/>
    <property type="match status" value="1"/>
</dbReference>
<dbReference type="Proteomes" id="UP000223364">
    <property type="component" value="Unassembled WGS sequence"/>
</dbReference>
<accession>A0A2C4PNZ0</accession>
<name>A0A2C4PNZ0_9BACI</name>
<dbReference type="InterPro" id="IPR000477">
    <property type="entry name" value="RT_dom"/>
</dbReference>
<dbReference type="EMBL" id="NUSP01000011">
    <property type="protein sequence ID" value="PHD60414.1"/>
    <property type="molecule type" value="Genomic_DNA"/>
</dbReference>
<reference evidence="2 3" key="1">
    <citation type="submission" date="2017-09" db="EMBL/GenBank/DDBJ databases">
        <title>Large-scale bioinformatics analysis of Bacillus genomes uncovers conserved roles of natural products in bacterial physiology.</title>
        <authorList>
            <consortium name="Agbiome Team Llc"/>
            <person name="Bleich R.M."/>
            <person name="Grubbs K.J."/>
            <person name="Santa Maria K.C."/>
            <person name="Allen S.E."/>
            <person name="Farag S."/>
            <person name="Shank E.A."/>
            <person name="Bowers A."/>
        </authorList>
    </citation>
    <scope>NUCLEOTIDE SEQUENCE [LARGE SCALE GENOMIC DNA]</scope>
    <source>
        <strain evidence="2 3">AFS044295</strain>
    </source>
</reference>
<comment type="caution">
    <text evidence="2">The sequence shown here is derived from an EMBL/GenBank/DDBJ whole genome shotgun (WGS) entry which is preliminary data.</text>
</comment>
<protein>
    <recommendedName>
        <fullName evidence="1">Reverse transcriptase domain-containing protein</fullName>
    </recommendedName>
</protein>
<dbReference type="AlphaFoldDB" id="A0A2C4PNZ0"/>